<accession>A0A5J4NXY1</accession>
<keyword evidence="1" id="KW-0479">Metal-binding</keyword>
<organism evidence="4 5">
    <name type="scientific">Paragonimus westermani</name>
    <dbReference type="NCBI Taxonomy" id="34504"/>
    <lineage>
        <taxon>Eukaryota</taxon>
        <taxon>Metazoa</taxon>
        <taxon>Spiralia</taxon>
        <taxon>Lophotrochozoa</taxon>
        <taxon>Platyhelminthes</taxon>
        <taxon>Trematoda</taxon>
        <taxon>Digenea</taxon>
        <taxon>Plagiorchiida</taxon>
        <taxon>Troglotremata</taxon>
        <taxon>Troglotrematidae</taxon>
        <taxon>Paragonimus</taxon>
    </lineage>
</organism>
<reference evidence="4 5" key="1">
    <citation type="journal article" date="2019" name="Gigascience">
        <title>Whole-genome sequence of the oriental lung fluke Paragonimus westermani.</title>
        <authorList>
            <person name="Oey H."/>
            <person name="Zakrzewski M."/>
            <person name="Narain K."/>
            <person name="Devi K.R."/>
            <person name="Agatsuma T."/>
            <person name="Nawaratna S."/>
            <person name="Gobert G.N."/>
            <person name="Jones M.K."/>
            <person name="Ragan M.A."/>
            <person name="McManus D.P."/>
            <person name="Krause L."/>
        </authorList>
    </citation>
    <scope>NUCLEOTIDE SEQUENCE [LARGE SCALE GENOMIC DNA]</scope>
    <source>
        <strain evidence="4 5">IND2009</strain>
    </source>
</reference>
<gene>
    <name evidence="4" type="ORF">DEA37_0004847</name>
</gene>
<feature type="region of interest" description="Disordered" evidence="2">
    <location>
        <begin position="216"/>
        <end position="235"/>
    </location>
</feature>
<evidence type="ECO:0000313" key="5">
    <source>
        <dbReference type="Proteomes" id="UP000324629"/>
    </source>
</evidence>
<dbReference type="InterPro" id="IPR013087">
    <property type="entry name" value="Znf_C2H2_type"/>
</dbReference>
<dbReference type="Proteomes" id="UP000324629">
    <property type="component" value="Unassembled WGS sequence"/>
</dbReference>
<dbReference type="EMBL" id="QNGE01000433">
    <property type="protein sequence ID" value="KAA3680475.1"/>
    <property type="molecule type" value="Genomic_DNA"/>
</dbReference>
<evidence type="ECO:0000259" key="3">
    <source>
        <dbReference type="PROSITE" id="PS50157"/>
    </source>
</evidence>
<keyword evidence="1" id="KW-0862">Zinc</keyword>
<dbReference type="AlphaFoldDB" id="A0A5J4NXY1"/>
<name>A0A5J4NXY1_9TREM</name>
<dbReference type="SMART" id="SM00355">
    <property type="entry name" value="ZnF_C2H2"/>
    <property type="match status" value="3"/>
</dbReference>
<feature type="region of interest" description="Disordered" evidence="2">
    <location>
        <begin position="73"/>
        <end position="133"/>
    </location>
</feature>
<feature type="domain" description="C2H2-type" evidence="3">
    <location>
        <begin position="48"/>
        <end position="75"/>
    </location>
</feature>
<dbReference type="GO" id="GO:0008270">
    <property type="term" value="F:zinc ion binding"/>
    <property type="evidence" value="ECO:0007669"/>
    <property type="project" value="UniProtKB-KW"/>
</dbReference>
<evidence type="ECO:0000256" key="2">
    <source>
        <dbReference type="SAM" id="MobiDB-lite"/>
    </source>
</evidence>
<dbReference type="Gene3D" id="3.30.160.60">
    <property type="entry name" value="Classic Zinc Finger"/>
    <property type="match status" value="1"/>
</dbReference>
<evidence type="ECO:0000256" key="1">
    <source>
        <dbReference type="PROSITE-ProRule" id="PRU00042"/>
    </source>
</evidence>
<keyword evidence="5" id="KW-1185">Reference proteome</keyword>
<protein>
    <recommendedName>
        <fullName evidence="3">C2H2-type domain-containing protein</fullName>
    </recommendedName>
</protein>
<dbReference type="PROSITE" id="PS50157">
    <property type="entry name" value="ZINC_FINGER_C2H2_2"/>
    <property type="match status" value="1"/>
</dbReference>
<feature type="compositionally biased region" description="Low complexity" evidence="2">
    <location>
        <begin position="102"/>
        <end position="114"/>
    </location>
</feature>
<evidence type="ECO:0000313" key="4">
    <source>
        <dbReference type="EMBL" id="KAA3680475.1"/>
    </source>
</evidence>
<proteinExistence type="predicted"/>
<sequence>MGLLPLLDASDVLILHCPLCCFHTHWLSQLETHFNFDHGSQTVDFMLYQCSKCHKIASSKAFLTEHIELHHSPSQKQGKFSPPHLENVSPIVLENGHGDGLSESSTSNNSVSEKQSPRSVSSPEAIGLPRIRRKIGKKKHSPYVKTLFVGQLCGQGGGVDGAGTGVISTTHSQNRLDNGPVLGIQHQCLFCDYATAHPKLLSRHYARHGIRHLQLPGELDHSSPDSNDSHPIVSNVPSCTVPTATSATPTAILSAIDSSVQKARIAMVCTRSSQLSQLRSNPLAAMDELTKASYKSVFVEFVTNGLIIITTNILPLVDLVTSQFDSQLNLTGHHPIPIPTTEVRVVNQPSLSSGPRTCILFSVDQCTDWEKYFTQLDFQRDSDQTYGQACTNPEFLSIYSEALSCLKGTILRQFDEMNLIENCFHSTTVDVNIIMTGSSTSQAENATPTTDSAEAHFLFLKVIWVVLSCTIVV</sequence>
<comment type="caution">
    <text evidence="4">The sequence shown here is derived from an EMBL/GenBank/DDBJ whole genome shotgun (WGS) entry which is preliminary data.</text>
</comment>
<keyword evidence="1" id="KW-0863">Zinc-finger</keyword>